<dbReference type="RefSeq" id="XP_032124199.1">
    <property type="nucleotide sequence ID" value="XM_032268308.1"/>
</dbReference>
<evidence type="ECO:0000313" key="4">
    <source>
        <dbReference type="RefSeq" id="XP_032124200.1"/>
    </source>
</evidence>
<reference evidence="3 4" key="1">
    <citation type="submission" date="2025-04" db="UniProtKB">
        <authorList>
            <consortium name="RefSeq"/>
        </authorList>
    </citation>
    <scope>IDENTIFICATION</scope>
    <source>
        <tissue evidence="3 4">Blood</tissue>
    </source>
</reference>
<proteinExistence type="predicted"/>
<feature type="region of interest" description="Disordered" evidence="1">
    <location>
        <begin position="43"/>
        <end position="78"/>
    </location>
</feature>
<organism evidence="2 3">
    <name type="scientific">Sapajus apella</name>
    <name type="common">Brown-capped capuchin</name>
    <name type="synonym">Cebus apella</name>
    <dbReference type="NCBI Taxonomy" id="9515"/>
    <lineage>
        <taxon>Eukaryota</taxon>
        <taxon>Metazoa</taxon>
        <taxon>Chordata</taxon>
        <taxon>Craniata</taxon>
        <taxon>Vertebrata</taxon>
        <taxon>Euteleostomi</taxon>
        <taxon>Mammalia</taxon>
        <taxon>Eutheria</taxon>
        <taxon>Euarchontoglires</taxon>
        <taxon>Primates</taxon>
        <taxon>Haplorrhini</taxon>
        <taxon>Platyrrhini</taxon>
        <taxon>Cebidae</taxon>
        <taxon>Cebinae</taxon>
        <taxon>Sapajus</taxon>
    </lineage>
</organism>
<sequence>MSGKVTKPKEEKDASKGKPARRVRLLAFPSFPSPPRVRAALRRLPTSLLEPNLPMTSATPGEKGGQRPSGGGSTFAPLSLLPRGIVAPRVPPASSTPPLDTRWWRCGQTKLLQPGAPGTVLSADGRLSV</sequence>
<gene>
    <name evidence="3 4" type="primary">LOC116543025</name>
</gene>
<dbReference type="RefSeq" id="XP_032124200.1">
    <property type="nucleotide sequence ID" value="XM_032268309.1"/>
</dbReference>
<evidence type="ECO:0000313" key="3">
    <source>
        <dbReference type="RefSeq" id="XP_032124199.1"/>
    </source>
</evidence>
<keyword evidence="2" id="KW-1185">Reference proteome</keyword>
<protein>
    <submittedName>
        <fullName evidence="3 4">Uncharacterized protein LOC116543025</fullName>
    </submittedName>
</protein>
<dbReference type="Proteomes" id="UP000504640">
    <property type="component" value="Unplaced"/>
</dbReference>
<dbReference type="AlphaFoldDB" id="A0A6J3H2W3"/>
<evidence type="ECO:0000256" key="1">
    <source>
        <dbReference type="SAM" id="MobiDB-lite"/>
    </source>
</evidence>
<feature type="region of interest" description="Disordered" evidence="1">
    <location>
        <begin position="1"/>
        <end position="27"/>
    </location>
</feature>
<feature type="compositionally biased region" description="Basic and acidic residues" evidence="1">
    <location>
        <begin position="7"/>
        <end position="16"/>
    </location>
</feature>
<accession>A0A6J3H2W3</accession>
<evidence type="ECO:0000313" key="2">
    <source>
        <dbReference type="Proteomes" id="UP000504640"/>
    </source>
</evidence>
<dbReference type="GeneID" id="116543025"/>
<name>A0A6J3H2W3_SAPAP</name>